<accession>A0A956SBY8</accession>
<comment type="caution">
    <text evidence="1">The sequence shown here is derived from an EMBL/GenBank/DDBJ whole genome shotgun (WGS) entry which is preliminary data.</text>
</comment>
<reference evidence="1" key="1">
    <citation type="submission" date="2020-04" db="EMBL/GenBank/DDBJ databases">
        <authorList>
            <person name="Zhang T."/>
        </authorList>
    </citation>
    <scope>NUCLEOTIDE SEQUENCE</scope>
    <source>
        <strain evidence="1">HKST-UBA02</strain>
    </source>
</reference>
<name>A0A956SBY8_UNCEI</name>
<reference evidence="1" key="2">
    <citation type="journal article" date="2021" name="Microbiome">
        <title>Successional dynamics and alternative stable states in a saline activated sludge microbial community over 9 years.</title>
        <authorList>
            <person name="Wang Y."/>
            <person name="Ye J."/>
            <person name="Ju F."/>
            <person name="Liu L."/>
            <person name="Boyd J.A."/>
            <person name="Deng Y."/>
            <person name="Parks D.H."/>
            <person name="Jiang X."/>
            <person name="Yin X."/>
            <person name="Woodcroft B.J."/>
            <person name="Tyson G.W."/>
            <person name="Hugenholtz P."/>
            <person name="Polz M.F."/>
            <person name="Zhang T."/>
        </authorList>
    </citation>
    <scope>NUCLEOTIDE SEQUENCE</scope>
    <source>
        <strain evidence="1">HKST-UBA02</strain>
    </source>
</reference>
<evidence type="ECO:0000313" key="1">
    <source>
        <dbReference type="EMBL" id="MCA9754927.1"/>
    </source>
</evidence>
<dbReference type="EMBL" id="JAGQHS010000012">
    <property type="protein sequence ID" value="MCA9754927.1"/>
    <property type="molecule type" value="Genomic_DNA"/>
</dbReference>
<dbReference type="Proteomes" id="UP000739538">
    <property type="component" value="Unassembled WGS sequence"/>
</dbReference>
<gene>
    <name evidence="1" type="ORF">KDA27_03925</name>
</gene>
<protein>
    <submittedName>
        <fullName evidence="1">Uncharacterized protein</fullName>
    </submittedName>
</protein>
<dbReference type="AlphaFoldDB" id="A0A956SBY8"/>
<proteinExistence type="predicted"/>
<evidence type="ECO:0000313" key="2">
    <source>
        <dbReference type="Proteomes" id="UP000739538"/>
    </source>
</evidence>
<organism evidence="1 2">
    <name type="scientific">Eiseniibacteriota bacterium</name>
    <dbReference type="NCBI Taxonomy" id="2212470"/>
    <lineage>
        <taxon>Bacteria</taxon>
        <taxon>Candidatus Eiseniibacteriota</taxon>
    </lineage>
</organism>
<sequence>MAHFPSYVRSATALGLGAIALLAVTTSRAEISPNSAGTLILHGTTQVALTDGGVICGELALDDCRDAIVRSEWSTPTDLHVLVAFPTGASPRLTGVTFAIEYEDDVAIDEAGCCGDFELAEAGWPSSGTGTAVTWTHLQQSQLTEVYTFRVLPAVGADSEFRIAEHPLHGTTLADDVIPSRLVPPRGLGSFGFGMDGSLPCPLPDGACRNADGSCEITLESECTGLGDVWEGPFEPCVAEDVDGACCDGGWGCAMRTYLDCTRRGHEFQGEGSLCSPNLCRPPVGACCGYDWTCAIKSRSDCSLWGQWYEGDNTVCSPEVCVPPPMGACCSDTGSCLVLTSDRCAARGGNYLGTDVPCDPNPCPSGPCCFRDGRCVMRTEESCISLGGDYQADEDVCDPDPCAESTGACCFDDDVCTVVSMADCDASDGLFLGPWVSCDPGSCASGPGACCVANGDCRFESAADCAEQGGVYILSGEPCKPDPCAYRTDCGWTESLDGWTDKIRQIRAAQRERIATAPAMRLPDLVSGTVPPDPEASCGTLFFNADFTFETAYAWGYGGVQAPTFGAFAESYEAPDGIACSVVLELTQDGGASGRTLDLYVWEDVQGVPGAVLAALPGADPGVVESWPSVSTHVFTMNCPCSDAFRLHVGYWGDWPGEPAPYFVAADLDGFGGCPKTLIAPGIGYPTGWNQVSVIWGPTRALGIGMEYSHCWDPVHEKSWGQIKALFR</sequence>